<dbReference type="GO" id="GO:0016020">
    <property type="term" value="C:membrane"/>
    <property type="evidence" value="ECO:0007669"/>
    <property type="project" value="UniProtKB-SubCell"/>
</dbReference>
<dbReference type="GO" id="GO:0012505">
    <property type="term" value="C:endomembrane system"/>
    <property type="evidence" value="ECO:0007669"/>
    <property type="project" value="UniProtKB-ARBA"/>
</dbReference>
<name>A0AAD7UFB2_9STRA</name>
<evidence type="ECO:0000256" key="3">
    <source>
        <dbReference type="ARBA" id="ARBA00022692"/>
    </source>
</evidence>
<dbReference type="EMBL" id="JAQMWT010000357">
    <property type="protein sequence ID" value="KAJ8603316.1"/>
    <property type="molecule type" value="Genomic_DNA"/>
</dbReference>
<feature type="transmembrane region" description="Helical" evidence="8">
    <location>
        <begin position="135"/>
        <end position="154"/>
    </location>
</feature>
<accession>A0AAD7UFB2</accession>
<evidence type="ECO:0000256" key="7">
    <source>
        <dbReference type="ARBA" id="ARBA00025800"/>
    </source>
</evidence>
<dbReference type="GO" id="GO:0005737">
    <property type="term" value="C:cytoplasm"/>
    <property type="evidence" value="ECO:0007669"/>
    <property type="project" value="UniProtKB-ARBA"/>
</dbReference>
<sequence>MNSLFGSGEEKKEASTSSATTTSNVLQSYADDLSARTSKLLGLEPKSQLEQLEDEVCACCPTLTYQQRIGGYCFCVFVSFCLTIGAATRLGELLKGDPAPFAIFYTLQNIFAIIASLFLVGPASQCKKMCDKTRYIATLIYFLAIIATLFFAFYEGLPAGARIGLVIAAVFFQWCALLWYTLSYIPYAREYICGCCQECCKDAVCCCGDCEKGNSE</sequence>
<dbReference type="PANTHER" id="PTHR23137">
    <property type="entry name" value="VESICLE TRANSPORT PROTEIN-RELATED"/>
    <property type="match status" value="1"/>
</dbReference>
<comment type="caution">
    <text evidence="9">The sequence shown here is derived from an EMBL/GenBank/DDBJ whole genome shotgun (WGS) entry which is preliminary data.</text>
</comment>
<reference evidence="9" key="1">
    <citation type="submission" date="2023-01" db="EMBL/GenBank/DDBJ databases">
        <title>Metagenome sequencing of chrysophaentin producing Chrysophaeum taylorii.</title>
        <authorList>
            <person name="Davison J."/>
            <person name="Bewley C."/>
        </authorList>
    </citation>
    <scope>NUCLEOTIDE SEQUENCE</scope>
    <source>
        <strain evidence="9">NIES-1699</strain>
    </source>
</reference>
<comment type="similarity">
    <text evidence="7 8">Belongs to the SFT2 family.</text>
</comment>
<evidence type="ECO:0000313" key="9">
    <source>
        <dbReference type="EMBL" id="KAJ8603316.1"/>
    </source>
</evidence>
<evidence type="ECO:0000313" key="10">
    <source>
        <dbReference type="Proteomes" id="UP001230188"/>
    </source>
</evidence>
<gene>
    <name evidence="9" type="ORF">CTAYLR_009037</name>
</gene>
<protein>
    <recommendedName>
        <fullName evidence="8">Vesicle transport protein</fullName>
    </recommendedName>
</protein>
<evidence type="ECO:0000256" key="6">
    <source>
        <dbReference type="ARBA" id="ARBA00023136"/>
    </source>
</evidence>
<dbReference type="InterPro" id="IPR011691">
    <property type="entry name" value="Vesicle_transpt_SFT2"/>
</dbReference>
<keyword evidence="10" id="KW-1185">Reference proteome</keyword>
<dbReference type="InterPro" id="IPR007305">
    <property type="entry name" value="Vesicle_transpt_Got1/SFT2"/>
</dbReference>
<keyword evidence="5 8" id="KW-1133">Transmembrane helix</keyword>
<keyword evidence="3 8" id="KW-0812">Transmembrane</keyword>
<comment type="function">
    <text evidence="8">May be involved in fusion of retrograde transport vesicles derived from an endocytic compartment with the Golgi complex.</text>
</comment>
<dbReference type="GO" id="GO:0015031">
    <property type="term" value="P:protein transport"/>
    <property type="evidence" value="ECO:0007669"/>
    <property type="project" value="UniProtKB-KW"/>
</dbReference>
<keyword evidence="4 8" id="KW-0653">Protein transport</keyword>
<evidence type="ECO:0000256" key="4">
    <source>
        <dbReference type="ARBA" id="ARBA00022927"/>
    </source>
</evidence>
<dbReference type="Proteomes" id="UP001230188">
    <property type="component" value="Unassembled WGS sequence"/>
</dbReference>
<feature type="transmembrane region" description="Helical" evidence="8">
    <location>
        <begin position="102"/>
        <end position="123"/>
    </location>
</feature>
<feature type="transmembrane region" description="Helical" evidence="8">
    <location>
        <begin position="160"/>
        <end position="182"/>
    </location>
</feature>
<evidence type="ECO:0000256" key="1">
    <source>
        <dbReference type="ARBA" id="ARBA00004141"/>
    </source>
</evidence>
<dbReference type="GO" id="GO:0016192">
    <property type="term" value="P:vesicle-mediated transport"/>
    <property type="evidence" value="ECO:0007669"/>
    <property type="project" value="InterPro"/>
</dbReference>
<dbReference type="AlphaFoldDB" id="A0AAD7UFB2"/>
<evidence type="ECO:0000256" key="8">
    <source>
        <dbReference type="RuleBase" id="RU363111"/>
    </source>
</evidence>
<keyword evidence="6 8" id="KW-0472">Membrane</keyword>
<evidence type="ECO:0000256" key="5">
    <source>
        <dbReference type="ARBA" id="ARBA00022989"/>
    </source>
</evidence>
<dbReference type="Pfam" id="PF04178">
    <property type="entry name" value="Got1"/>
    <property type="match status" value="1"/>
</dbReference>
<keyword evidence="2 8" id="KW-0813">Transport</keyword>
<comment type="subcellular location">
    <subcellularLocation>
        <location evidence="1 8">Membrane</location>
        <topology evidence="1 8">Multi-pass membrane protein</topology>
    </subcellularLocation>
</comment>
<proteinExistence type="inferred from homology"/>
<dbReference type="PANTHER" id="PTHR23137:SF6">
    <property type="entry name" value="VESICLE TRANSPORT PROTEIN"/>
    <property type="match status" value="1"/>
</dbReference>
<organism evidence="9 10">
    <name type="scientific">Chrysophaeum taylorii</name>
    <dbReference type="NCBI Taxonomy" id="2483200"/>
    <lineage>
        <taxon>Eukaryota</taxon>
        <taxon>Sar</taxon>
        <taxon>Stramenopiles</taxon>
        <taxon>Ochrophyta</taxon>
        <taxon>Pelagophyceae</taxon>
        <taxon>Pelagomonadales</taxon>
        <taxon>Pelagomonadaceae</taxon>
        <taxon>Chrysophaeum</taxon>
    </lineage>
</organism>
<feature type="transmembrane region" description="Helical" evidence="8">
    <location>
        <begin position="71"/>
        <end position="90"/>
    </location>
</feature>
<evidence type="ECO:0000256" key="2">
    <source>
        <dbReference type="ARBA" id="ARBA00022448"/>
    </source>
</evidence>